<reference evidence="2" key="1">
    <citation type="journal article" date="2022" name="bioRxiv">
        <title>Sequencing and chromosome-scale assembly of the giantPleurodeles waltlgenome.</title>
        <authorList>
            <person name="Brown T."/>
            <person name="Elewa A."/>
            <person name="Iarovenko S."/>
            <person name="Subramanian E."/>
            <person name="Araus A.J."/>
            <person name="Petzold A."/>
            <person name="Susuki M."/>
            <person name="Suzuki K.-i.T."/>
            <person name="Hayashi T."/>
            <person name="Toyoda A."/>
            <person name="Oliveira C."/>
            <person name="Osipova E."/>
            <person name="Leigh N.D."/>
            <person name="Simon A."/>
            <person name="Yun M.H."/>
        </authorList>
    </citation>
    <scope>NUCLEOTIDE SEQUENCE</scope>
    <source>
        <strain evidence="2">20211129_DDA</strain>
        <tissue evidence="2">Liver</tissue>
    </source>
</reference>
<feature type="region of interest" description="Disordered" evidence="1">
    <location>
        <begin position="21"/>
        <end position="67"/>
    </location>
</feature>
<feature type="compositionally biased region" description="Basic and acidic residues" evidence="1">
    <location>
        <begin position="33"/>
        <end position="47"/>
    </location>
</feature>
<evidence type="ECO:0000313" key="2">
    <source>
        <dbReference type="EMBL" id="KAJ1162916.1"/>
    </source>
</evidence>
<dbReference type="AlphaFoldDB" id="A0AAV7SDH3"/>
<accession>A0AAV7SDH3</accession>
<name>A0AAV7SDH3_PLEWA</name>
<keyword evidence="3" id="KW-1185">Reference proteome</keyword>
<dbReference type="Proteomes" id="UP001066276">
    <property type="component" value="Chromosome 4_2"/>
</dbReference>
<comment type="caution">
    <text evidence="2">The sequence shown here is derived from an EMBL/GenBank/DDBJ whole genome shotgun (WGS) entry which is preliminary data.</text>
</comment>
<proteinExistence type="predicted"/>
<gene>
    <name evidence="2" type="ORF">NDU88_003380</name>
</gene>
<sequence length="67" mass="7241">MAGHIITLHLVHNRPSAGIRRKGWGDMGAYSTRGERGGGDAEEHAGTWKDLPGDAEGSTEVDRTIRE</sequence>
<protein>
    <recommendedName>
        <fullName evidence="4">MHC class I antigen</fullName>
    </recommendedName>
</protein>
<evidence type="ECO:0000256" key="1">
    <source>
        <dbReference type="SAM" id="MobiDB-lite"/>
    </source>
</evidence>
<dbReference type="EMBL" id="JANPWB010000008">
    <property type="protein sequence ID" value="KAJ1162916.1"/>
    <property type="molecule type" value="Genomic_DNA"/>
</dbReference>
<evidence type="ECO:0008006" key="4">
    <source>
        <dbReference type="Google" id="ProtNLM"/>
    </source>
</evidence>
<organism evidence="2 3">
    <name type="scientific">Pleurodeles waltl</name>
    <name type="common">Iberian ribbed newt</name>
    <dbReference type="NCBI Taxonomy" id="8319"/>
    <lineage>
        <taxon>Eukaryota</taxon>
        <taxon>Metazoa</taxon>
        <taxon>Chordata</taxon>
        <taxon>Craniata</taxon>
        <taxon>Vertebrata</taxon>
        <taxon>Euteleostomi</taxon>
        <taxon>Amphibia</taxon>
        <taxon>Batrachia</taxon>
        <taxon>Caudata</taxon>
        <taxon>Salamandroidea</taxon>
        <taxon>Salamandridae</taxon>
        <taxon>Pleurodelinae</taxon>
        <taxon>Pleurodeles</taxon>
    </lineage>
</organism>
<evidence type="ECO:0000313" key="3">
    <source>
        <dbReference type="Proteomes" id="UP001066276"/>
    </source>
</evidence>